<feature type="compositionally biased region" description="Polar residues" evidence="3">
    <location>
        <begin position="361"/>
        <end position="371"/>
    </location>
</feature>
<evidence type="ECO:0000313" key="5">
    <source>
        <dbReference type="EMBL" id="KAG9269354.1"/>
    </source>
</evidence>
<dbReference type="InterPro" id="IPR027882">
    <property type="entry name" value="SOGA1/2-like_CC"/>
</dbReference>
<sequence>MAALELQCGLDHGGCVWGGERVDLLDSFDSEMQEWEEQLQDMQRKIEELYKEVEARRGATETSPNSSTNTTNLDITLLPVNTANDYHVNSYNGLARSHNSDRELRPVGPCSGMSNDVRVGNGKAVNYSSDYTDGLVNLHGYGFRCPKSYQSNGGQDVTLDILNGYLSQGSNFTPSPSNPGPPETSSRGNQSVYCYQDSNKQWPLTGSIGCAAEVEEAENRKNKCLGTDEARVRHVSWKDPVCAKEPSPEKSVSKPPFKQRDGPPTPVLARATHFTEPPQQQDRKCPLVDRKCSGSPSVLRKFGAMLQENEGKTLVQDGTVTTVIPVESPKAQNTPVCQRKFSVSRASTHAESSQEHLRASAASSPRHNVVQSGEHWGSNYSTNHSYSHTKAPHRLEAGGNRKMGFQGNSGQWGSQAVDMQADYRMMERILGGCAGSQYQGKGNGADINQRKDNRGPFLDAMSGEQQYTSSQRSTQQVNHQPSSIPPRSFSRPARPANQRPPSRWASHAPTSKITTPSGPMHRPPSPARKAKQPFNNFSNFNNSVNLYTETVIM</sequence>
<proteinExistence type="predicted"/>
<gene>
    <name evidence="5" type="ORF">AMEX_G16378</name>
</gene>
<feature type="compositionally biased region" description="Polar residues" evidence="3">
    <location>
        <begin position="508"/>
        <end position="517"/>
    </location>
</feature>
<keyword evidence="1 2" id="KW-0175">Coiled coil</keyword>
<feature type="compositionally biased region" description="Polar residues" evidence="3">
    <location>
        <begin position="378"/>
        <end position="388"/>
    </location>
</feature>
<dbReference type="KEGG" id="amex:103039336"/>
<dbReference type="PANTHER" id="PTHR15705:SF1">
    <property type="entry name" value="RIKEN CDNA 9330159F19 GENE"/>
    <property type="match status" value="1"/>
</dbReference>
<organism evidence="5 6">
    <name type="scientific">Astyanax mexicanus</name>
    <name type="common">Blind cave fish</name>
    <name type="synonym">Astyanax fasciatus mexicanus</name>
    <dbReference type="NCBI Taxonomy" id="7994"/>
    <lineage>
        <taxon>Eukaryota</taxon>
        <taxon>Metazoa</taxon>
        <taxon>Chordata</taxon>
        <taxon>Craniata</taxon>
        <taxon>Vertebrata</taxon>
        <taxon>Euteleostomi</taxon>
        <taxon>Actinopterygii</taxon>
        <taxon>Neopterygii</taxon>
        <taxon>Teleostei</taxon>
        <taxon>Ostariophysi</taxon>
        <taxon>Characiformes</taxon>
        <taxon>Characoidei</taxon>
        <taxon>Acestrorhamphidae</taxon>
        <taxon>Acestrorhamphinae</taxon>
        <taxon>Astyanax</taxon>
    </lineage>
</organism>
<feature type="region of interest" description="Disordered" evidence="3">
    <location>
        <begin position="437"/>
        <end position="541"/>
    </location>
</feature>
<reference evidence="5 6" key="1">
    <citation type="submission" date="2021-07" db="EMBL/GenBank/DDBJ databases">
        <authorList>
            <person name="Imarazene B."/>
            <person name="Zahm M."/>
            <person name="Klopp C."/>
            <person name="Cabau C."/>
            <person name="Beille S."/>
            <person name="Jouanno E."/>
            <person name="Castinel A."/>
            <person name="Lluch J."/>
            <person name="Gil L."/>
            <person name="Kuchtly C."/>
            <person name="Lopez Roques C."/>
            <person name="Donnadieu C."/>
            <person name="Parrinello H."/>
            <person name="Journot L."/>
            <person name="Du K."/>
            <person name="Schartl M."/>
            <person name="Retaux S."/>
            <person name="Guiguen Y."/>
        </authorList>
    </citation>
    <scope>NUCLEOTIDE SEQUENCE [LARGE SCALE GENOMIC DNA]</scope>
    <source>
        <strain evidence="5">Pach_M1</strain>
        <tissue evidence="5">Testis</tissue>
    </source>
</reference>
<dbReference type="PANTHER" id="PTHR15705">
    <property type="entry name" value="MCG7194, ISOFORM CRA_A"/>
    <property type="match status" value="1"/>
</dbReference>
<feature type="region of interest" description="Disordered" evidence="3">
    <location>
        <begin position="241"/>
        <end position="263"/>
    </location>
</feature>
<protein>
    <recommendedName>
        <fullName evidence="4">SOGA 1/2-like coiled-coil domain-containing protein</fullName>
    </recommendedName>
</protein>
<feature type="compositionally biased region" description="Low complexity" evidence="3">
    <location>
        <begin position="465"/>
        <end position="495"/>
    </location>
</feature>
<evidence type="ECO:0000256" key="2">
    <source>
        <dbReference type="SAM" id="Coils"/>
    </source>
</evidence>
<dbReference type="Pfam" id="PF14818">
    <property type="entry name" value="SOGA1-2-like_CC"/>
    <property type="match status" value="1"/>
</dbReference>
<accession>A0A8T2LEL9</accession>
<feature type="region of interest" description="Disordered" evidence="3">
    <location>
        <begin position="168"/>
        <end position="190"/>
    </location>
</feature>
<evidence type="ECO:0000256" key="3">
    <source>
        <dbReference type="SAM" id="MobiDB-lite"/>
    </source>
</evidence>
<dbReference type="Proteomes" id="UP000752171">
    <property type="component" value="Unassembled WGS sequence"/>
</dbReference>
<dbReference type="AlphaFoldDB" id="A0A8T2LEL9"/>
<evidence type="ECO:0000256" key="1">
    <source>
        <dbReference type="ARBA" id="ARBA00023054"/>
    </source>
</evidence>
<name>A0A8T2LEL9_ASTMX</name>
<evidence type="ECO:0000313" key="6">
    <source>
        <dbReference type="Proteomes" id="UP000752171"/>
    </source>
</evidence>
<evidence type="ECO:0000259" key="4">
    <source>
        <dbReference type="Pfam" id="PF14818"/>
    </source>
</evidence>
<feature type="region of interest" description="Disordered" evidence="3">
    <location>
        <begin position="347"/>
        <end position="412"/>
    </location>
</feature>
<feature type="domain" description="SOGA 1/2-like coiled-coil" evidence="4">
    <location>
        <begin position="4"/>
        <end position="57"/>
    </location>
</feature>
<dbReference type="EMBL" id="JAICCE010000013">
    <property type="protein sequence ID" value="KAG9269354.1"/>
    <property type="molecule type" value="Genomic_DNA"/>
</dbReference>
<comment type="caution">
    <text evidence="5">The sequence shown here is derived from an EMBL/GenBank/DDBJ whole genome shotgun (WGS) entry which is preliminary data.</text>
</comment>
<feature type="coiled-coil region" evidence="2">
    <location>
        <begin position="25"/>
        <end position="59"/>
    </location>
</feature>